<name>A0A6N4X997_9FLAO</name>
<organism evidence="1 2">
    <name type="scientific">Chryseobacterium potabilaquae</name>
    <dbReference type="NCBI Taxonomy" id="2675057"/>
    <lineage>
        <taxon>Bacteria</taxon>
        <taxon>Pseudomonadati</taxon>
        <taxon>Bacteroidota</taxon>
        <taxon>Flavobacteriia</taxon>
        <taxon>Flavobacteriales</taxon>
        <taxon>Weeksellaceae</taxon>
        <taxon>Chryseobacterium group</taxon>
        <taxon>Chryseobacterium</taxon>
    </lineage>
</organism>
<proteinExistence type="predicted"/>
<evidence type="ECO:0000313" key="1">
    <source>
        <dbReference type="EMBL" id="CAA7195558.1"/>
    </source>
</evidence>
<dbReference type="AlphaFoldDB" id="A0A6N4X997"/>
<dbReference type="EMBL" id="CACVBR010000012">
    <property type="protein sequence ID" value="CAA7195558.1"/>
    <property type="molecule type" value="Genomic_DNA"/>
</dbReference>
<keyword evidence="2" id="KW-1185">Reference proteome</keyword>
<accession>A0A6N4X997</accession>
<dbReference type="RefSeq" id="WP_162032609.1">
    <property type="nucleotide sequence ID" value="NZ_CACVBR010000012.1"/>
</dbReference>
<gene>
    <name evidence="1" type="ORF">CHRY9293_01745</name>
</gene>
<protein>
    <submittedName>
        <fullName evidence="1">Uncharacterized protein</fullName>
    </submittedName>
</protein>
<dbReference type="Proteomes" id="UP000445144">
    <property type="component" value="Unassembled WGS sequence"/>
</dbReference>
<sequence>MKDNSNTFLLLLVTSIFFFNSCRNNDLLLTENETYNTDTKFRLSSKTIRLGESRHKASLALELEKMQRTSNILSKTTDGEVYIDTDNITYIENGPNYHTYTLNLIRENSSGNSPLENIVLTPLSDGTYKGVLVSYNLTQQEKLTLKAGGYVNIKDKVTITELSKGVFNPIFKGAGMTTCGFVETYTIRGCSDIHNGVSTHNENNTSEWENCKADRKPGVHMTMTYRCDFISDTNSPGTGGGDGGGVDTGAGTYVPGGGSSIPCNGNGIATGPFDPKEEIGDGGCTGIPTSPTISLSTFFVFVKNLPINLQNILNNPENQDFYEGLLSYYDGTYTSLEAKNIIKWALQIKQTNPNIKWNQFSDWLLQNYIDESQRDEITEDWTDPNRVKPTITFKNHTKLNSIYNQIKTAANFNQYLKNFIPEGSLAHLTFDIGALTISEAQAETTEPINYWIKIVFNKNKDWSSIPRVVVAGTFMHELIHAEILRQLLTVANSNGSINKMELLDYAKKHKHIELFNTFVKAKTNDSEFQHEYMAKKFIITITSFLKQVYGTKFTEVEYKTVVWMSSLKGTKAWNLLPQSEKDLYINTWNSNYWLWEL</sequence>
<reference evidence="1 2" key="1">
    <citation type="submission" date="2020-01" db="EMBL/GenBank/DDBJ databases">
        <authorList>
            <person name="Rodrigo-Torres L."/>
            <person name="Arahal R. D."/>
            <person name="Lucena T."/>
        </authorList>
    </citation>
    <scope>NUCLEOTIDE SEQUENCE [LARGE SCALE GENOMIC DNA]</scope>
    <source>
        <strain evidence="1 2">CECT 9293</strain>
    </source>
</reference>
<evidence type="ECO:0000313" key="2">
    <source>
        <dbReference type="Proteomes" id="UP000445144"/>
    </source>
</evidence>